<evidence type="ECO:0000256" key="1">
    <source>
        <dbReference type="SAM" id="Phobius"/>
    </source>
</evidence>
<feature type="transmembrane region" description="Helical" evidence="1">
    <location>
        <begin position="151"/>
        <end position="174"/>
    </location>
</feature>
<evidence type="ECO:0000313" key="2">
    <source>
        <dbReference type="EMBL" id="SCX22116.1"/>
    </source>
</evidence>
<evidence type="ECO:0000313" key="3">
    <source>
        <dbReference type="Proteomes" id="UP000199707"/>
    </source>
</evidence>
<reference evidence="3" key="1">
    <citation type="submission" date="2016-10" db="EMBL/GenBank/DDBJ databases">
        <authorList>
            <person name="Varghese N."/>
            <person name="Submissions S."/>
        </authorList>
    </citation>
    <scope>NUCLEOTIDE SEQUENCE [LARGE SCALE GENOMIC DNA]</scope>
    <source>
        <strain evidence="3">UNC267MFSha1.1M11</strain>
    </source>
</reference>
<dbReference type="GO" id="GO:0005886">
    <property type="term" value="C:plasma membrane"/>
    <property type="evidence" value="ECO:0007669"/>
    <property type="project" value="TreeGrafter"/>
</dbReference>
<gene>
    <name evidence="2" type="ORF">SAMN02799620_03190</name>
</gene>
<dbReference type="Gene3D" id="1.20.1530.20">
    <property type="match status" value="1"/>
</dbReference>
<dbReference type="PANTHER" id="PTHR18640:SF5">
    <property type="entry name" value="SODIUM_BILE ACID COTRANSPORTER 7"/>
    <property type="match status" value="1"/>
</dbReference>
<dbReference type="AlphaFoldDB" id="A0A1G4WFN7"/>
<sequence>MRFILLIAFRNESPGFYGEPVRLLAKLRIDGFLLGLFAAMAIGLLLPASGGAAGVLGWATKVAIAVLFLLYGTRLEPREALQGLRHWRLHTTVLAATYVLFPLLGLALKLLVPSVLTNDLYTGVLYLCLLPSTVQSSIAFTSIARGNVAAAVVSASASNMLGIFMTPLLVTLLMQTTGDATVSARSILEIVVQLLLPFVAGQLLRPKLHRVLSHTTLTKIVDRGSVYLVVYAAFSAGMTEHIWAGMTLTHLLAVVGVCVVLLAVVLGVTAGAARLMGFNRADRIVVIFCGSKKSLATGLPMATVLFAGHPVGLIVLPLMIFHQIQLITCATLAGRWGRAAEAECPAEQHTVGAR</sequence>
<dbReference type="PANTHER" id="PTHR18640">
    <property type="entry name" value="SOLUTE CARRIER FAMILY 10 MEMBER 7"/>
    <property type="match status" value="1"/>
</dbReference>
<keyword evidence="1" id="KW-0472">Membrane</keyword>
<keyword evidence="1" id="KW-0812">Transmembrane</keyword>
<feature type="transmembrane region" description="Helical" evidence="1">
    <location>
        <begin position="250"/>
        <end position="273"/>
    </location>
</feature>
<feature type="transmembrane region" description="Helical" evidence="1">
    <location>
        <begin position="93"/>
        <end position="112"/>
    </location>
</feature>
<feature type="transmembrane region" description="Helical" evidence="1">
    <location>
        <begin position="186"/>
        <end position="204"/>
    </location>
</feature>
<dbReference type="EMBL" id="FMUB01000006">
    <property type="protein sequence ID" value="SCX22116.1"/>
    <property type="molecule type" value="Genomic_DNA"/>
</dbReference>
<dbReference type="InterPro" id="IPR016833">
    <property type="entry name" value="Put_Na-Bile_cotransptr"/>
</dbReference>
<name>A0A1G4WFN7_9MYCO</name>
<accession>A0A1G4WFN7</accession>
<feature type="transmembrane region" description="Helical" evidence="1">
    <location>
        <begin position="31"/>
        <end position="49"/>
    </location>
</feature>
<feature type="transmembrane region" description="Helical" evidence="1">
    <location>
        <begin position="225"/>
        <end position="244"/>
    </location>
</feature>
<organism evidence="2 3">
    <name type="scientific">Mycolicibacterium fluoranthenivorans</name>
    <dbReference type="NCBI Taxonomy" id="258505"/>
    <lineage>
        <taxon>Bacteria</taxon>
        <taxon>Bacillati</taxon>
        <taxon>Actinomycetota</taxon>
        <taxon>Actinomycetes</taxon>
        <taxon>Mycobacteriales</taxon>
        <taxon>Mycobacteriaceae</taxon>
        <taxon>Mycolicibacterium</taxon>
    </lineage>
</organism>
<dbReference type="Proteomes" id="UP000199707">
    <property type="component" value="Unassembled WGS sequence"/>
</dbReference>
<feature type="transmembrane region" description="Helical" evidence="1">
    <location>
        <begin position="55"/>
        <end position="72"/>
    </location>
</feature>
<feature type="transmembrane region" description="Helical" evidence="1">
    <location>
        <begin position="124"/>
        <end position="144"/>
    </location>
</feature>
<protein>
    <submittedName>
        <fullName evidence="2">Solute carrier family 10 (Sodium/bile acid cotransporter), member 7</fullName>
    </submittedName>
</protein>
<feature type="transmembrane region" description="Helical" evidence="1">
    <location>
        <begin position="294"/>
        <end position="321"/>
    </location>
</feature>
<dbReference type="InterPro" id="IPR038770">
    <property type="entry name" value="Na+/solute_symporter_sf"/>
</dbReference>
<dbReference type="Pfam" id="PF13593">
    <property type="entry name" value="SBF_like"/>
    <property type="match status" value="1"/>
</dbReference>
<proteinExistence type="predicted"/>
<keyword evidence="1" id="KW-1133">Transmembrane helix</keyword>
<dbReference type="PIRSF" id="PIRSF026166">
    <property type="entry name" value="UCP026166"/>
    <property type="match status" value="1"/>
</dbReference>
<dbReference type="STRING" id="1502745.SAMN02799620_03190"/>